<keyword evidence="2" id="KW-1185">Reference proteome</keyword>
<protein>
    <submittedName>
        <fullName evidence="1">Uncharacterized protein</fullName>
    </submittedName>
</protein>
<dbReference type="Proteomes" id="UP000324222">
    <property type="component" value="Unassembled WGS sequence"/>
</dbReference>
<sequence>MVLKVFGQLDSAARGSYYRLAQMLEQRYGTRYQDIFRARFWIHTRRRDESLLELAQGLKGMLHAASPGANIDFITVMLPNQFIKALDSPQLKIQDQAKPLSLPEALARAMEFEFLVMSSLSISKGNSSSGFKKERIQLSRTIEKDYADNARWDTRRTIATREKTGTRKKPRKGSRCCR</sequence>
<name>A0A5B7GAW5_PORTR</name>
<gene>
    <name evidence="1" type="ORF">E2C01_048705</name>
</gene>
<comment type="caution">
    <text evidence="1">The sequence shown here is derived from an EMBL/GenBank/DDBJ whole genome shotgun (WGS) entry which is preliminary data.</text>
</comment>
<organism evidence="1 2">
    <name type="scientific">Portunus trituberculatus</name>
    <name type="common">Swimming crab</name>
    <name type="synonym">Neptunus trituberculatus</name>
    <dbReference type="NCBI Taxonomy" id="210409"/>
    <lineage>
        <taxon>Eukaryota</taxon>
        <taxon>Metazoa</taxon>
        <taxon>Ecdysozoa</taxon>
        <taxon>Arthropoda</taxon>
        <taxon>Crustacea</taxon>
        <taxon>Multicrustacea</taxon>
        <taxon>Malacostraca</taxon>
        <taxon>Eumalacostraca</taxon>
        <taxon>Eucarida</taxon>
        <taxon>Decapoda</taxon>
        <taxon>Pleocyemata</taxon>
        <taxon>Brachyura</taxon>
        <taxon>Eubrachyura</taxon>
        <taxon>Portunoidea</taxon>
        <taxon>Portunidae</taxon>
        <taxon>Portuninae</taxon>
        <taxon>Portunus</taxon>
    </lineage>
</organism>
<accession>A0A5B7GAW5</accession>
<dbReference type="EMBL" id="VSRR010012632">
    <property type="protein sequence ID" value="MPC54779.1"/>
    <property type="molecule type" value="Genomic_DNA"/>
</dbReference>
<evidence type="ECO:0000313" key="2">
    <source>
        <dbReference type="Proteomes" id="UP000324222"/>
    </source>
</evidence>
<reference evidence="1 2" key="1">
    <citation type="submission" date="2019-05" db="EMBL/GenBank/DDBJ databases">
        <title>Another draft genome of Portunus trituberculatus and its Hox gene families provides insights of decapod evolution.</title>
        <authorList>
            <person name="Jeong J.-H."/>
            <person name="Song I."/>
            <person name="Kim S."/>
            <person name="Choi T."/>
            <person name="Kim D."/>
            <person name="Ryu S."/>
            <person name="Kim W."/>
        </authorList>
    </citation>
    <scope>NUCLEOTIDE SEQUENCE [LARGE SCALE GENOMIC DNA]</scope>
    <source>
        <tissue evidence="1">Muscle</tissue>
    </source>
</reference>
<dbReference type="AlphaFoldDB" id="A0A5B7GAW5"/>
<proteinExistence type="predicted"/>
<evidence type="ECO:0000313" key="1">
    <source>
        <dbReference type="EMBL" id="MPC54779.1"/>
    </source>
</evidence>